<keyword evidence="1" id="KW-0472">Membrane</keyword>
<dbReference type="Proteomes" id="UP000004994">
    <property type="component" value="Chromosome 11"/>
</dbReference>
<evidence type="ECO:0000313" key="3">
    <source>
        <dbReference type="Proteomes" id="UP000004994"/>
    </source>
</evidence>
<dbReference type="OrthoDB" id="903824at2759"/>
<organism evidence="2">
    <name type="scientific">Solanum lycopersicum</name>
    <name type="common">Tomato</name>
    <name type="synonym">Lycopersicon esculentum</name>
    <dbReference type="NCBI Taxonomy" id="4081"/>
    <lineage>
        <taxon>Eukaryota</taxon>
        <taxon>Viridiplantae</taxon>
        <taxon>Streptophyta</taxon>
        <taxon>Embryophyta</taxon>
        <taxon>Tracheophyta</taxon>
        <taxon>Spermatophyta</taxon>
        <taxon>Magnoliopsida</taxon>
        <taxon>eudicotyledons</taxon>
        <taxon>Gunneridae</taxon>
        <taxon>Pentapetalae</taxon>
        <taxon>asterids</taxon>
        <taxon>lamiids</taxon>
        <taxon>Solanales</taxon>
        <taxon>Solanaceae</taxon>
        <taxon>Solanoideae</taxon>
        <taxon>Solaneae</taxon>
        <taxon>Solanum</taxon>
        <taxon>Solanum subgen. Lycopersicon</taxon>
    </lineage>
</organism>
<dbReference type="EnsemblPlants" id="Solyc11g042880.2.1">
    <property type="protein sequence ID" value="Solyc11g042880.2.1"/>
    <property type="gene ID" value="Solyc11g042880.2"/>
</dbReference>
<name>A0A3Q7IVY3_SOLLC</name>
<keyword evidence="1" id="KW-1133">Transmembrane helix</keyword>
<proteinExistence type="predicted"/>
<dbReference type="STRING" id="4081.A0A3Q7IVY3"/>
<dbReference type="AlphaFoldDB" id="A0A3Q7IVY3"/>
<dbReference type="InParanoid" id="A0A3Q7IVY3"/>
<sequence>MGVTIHAKSDSEVTSIDACSPRRALYYVQSPSHSQQHDVEKMSYGSSPFGSPTHHYHCSPIHHSRESSTSRFSASLKNNQLAVWKRIPGTNNYEDNEAEAENGEDVDYDNNSKSVKFYVVCFLFSFIVLFAIFSLILWAASLPYKPKVFVKGMVIENLNVQAGIDGTVVQTDMLNLNSTVRIYYRNPASFFGVHVSATLLELHYYKLKLASGQMKKFYEARKSKRIVVVVVQGHQIPLYGAISVLSDAKKQIQSVSLPLNLTFLVRSTAYILGRLVKPNFSIHISCQLTLKGNHLGKHINLTNSHSCTYS</sequence>
<dbReference type="InterPro" id="IPR055276">
    <property type="entry name" value="NHL41-like"/>
</dbReference>
<evidence type="ECO:0000256" key="1">
    <source>
        <dbReference type="SAM" id="Phobius"/>
    </source>
</evidence>
<dbReference type="PaxDb" id="4081-Solyc11g042880.1.1"/>
<dbReference type="FunCoup" id="A0A3Q7IVY3">
    <property type="interactions" value="190"/>
</dbReference>
<dbReference type="KEGG" id="sly:101261986"/>
<dbReference type="PANTHER" id="PTHR48436:SF1">
    <property type="entry name" value="2, PUTATIVE-RELATED"/>
    <property type="match status" value="1"/>
</dbReference>
<dbReference type="GeneID" id="101261986"/>
<dbReference type="OMA" id="VRIHYRN"/>
<feature type="transmembrane region" description="Helical" evidence="1">
    <location>
        <begin position="117"/>
        <end position="140"/>
    </location>
</feature>
<dbReference type="PANTHER" id="PTHR48436">
    <property type="entry name" value="2, PUTATIVE-RELATED"/>
    <property type="match status" value="1"/>
</dbReference>
<reference evidence="2" key="2">
    <citation type="submission" date="2019-01" db="UniProtKB">
        <authorList>
            <consortium name="EnsemblPlants"/>
        </authorList>
    </citation>
    <scope>IDENTIFICATION</scope>
    <source>
        <strain evidence="2">cv. Heinz 1706</strain>
    </source>
</reference>
<keyword evidence="1" id="KW-0812">Transmembrane</keyword>
<dbReference type="Gramene" id="Solyc11g042880.2.1">
    <property type="protein sequence ID" value="Solyc11g042880.2.1"/>
    <property type="gene ID" value="Solyc11g042880.2"/>
</dbReference>
<protein>
    <submittedName>
        <fullName evidence="2">Uncharacterized protein</fullName>
    </submittedName>
</protein>
<evidence type="ECO:0000313" key="2">
    <source>
        <dbReference type="EnsemblPlants" id="Solyc11g042880.2.1"/>
    </source>
</evidence>
<accession>A0A3Q7IVY3</accession>
<reference evidence="2" key="1">
    <citation type="journal article" date="2012" name="Nature">
        <title>The tomato genome sequence provides insights into fleshy fruit evolution.</title>
        <authorList>
            <consortium name="Tomato Genome Consortium"/>
        </authorList>
    </citation>
    <scope>NUCLEOTIDE SEQUENCE [LARGE SCALE GENOMIC DNA]</scope>
    <source>
        <strain evidence="2">cv. Heinz 1706</strain>
    </source>
</reference>
<keyword evidence="3" id="KW-1185">Reference proteome</keyword>